<protein>
    <recommendedName>
        <fullName evidence="1">3'(2'),5'-bisphosphate nucleotidase CysQ</fullName>
        <ecNumber evidence="1">3.1.3.7</ecNumber>
    </recommendedName>
    <alternativeName>
        <fullName evidence="1">3'(2'),5-bisphosphonucleoside 3'(2')-phosphohydrolase</fullName>
    </alternativeName>
    <alternativeName>
        <fullName evidence="1">3'-phosphoadenosine 5'-phosphate phosphatase</fullName>
        <shortName evidence="1">PAP phosphatase</shortName>
    </alternativeName>
</protein>
<dbReference type="EC" id="3.1.3.7" evidence="1"/>
<dbReference type="Proteomes" id="UP000243073">
    <property type="component" value="Unassembled WGS sequence"/>
</dbReference>
<feature type="binding site" evidence="1">
    <location>
        <position position="89"/>
    </location>
    <ligand>
        <name>Mg(2+)</name>
        <dbReference type="ChEBI" id="CHEBI:18420"/>
        <label>1</label>
    </ligand>
</feature>
<comment type="function">
    <text evidence="1">Converts adenosine-3',5'-bisphosphate (PAP) to AMP.</text>
</comment>
<comment type="catalytic activity">
    <reaction evidence="1">
        <text>adenosine 3',5'-bisphosphate + H2O = AMP + phosphate</text>
        <dbReference type="Rhea" id="RHEA:10040"/>
        <dbReference type="ChEBI" id="CHEBI:15377"/>
        <dbReference type="ChEBI" id="CHEBI:43474"/>
        <dbReference type="ChEBI" id="CHEBI:58343"/>
        <dbReference type="ChEBI" id="CHEBI:456215"/>
        <dbReference type="EC" id="3.1.3.7"/>
    </reaction>
</comment>
<dbReference type="NCBIfam" id="TIGR01331">
    <property type="entry name" value="bisphos_cysQ"/>
    <property type="match status" value="1"/>
</dbReference>
<reference evidence="3 4" key="1">
    <citation type="submission" date="2016-07" db="EMBL/GenBank/DDBJ databases">
        <title>Draft Genome Sequence of Oceanisphaera psychrotolerans, isolated from coastal sediment samples.</title>
        <authorList>
            <person name="Zhuo S."/>
            <person name="Ruan Z."/>
        </authorList>
    </citation>
    <scope>NUCLEOTIDE SEQUENCE [LARGE SCALE GENOMIC DNA]</scope>
    <source>
        <strain evidence="3 4">LAM-WHM-ZC</strain>
    </source>
</reference>
<feature type="binding site" evidence="1">
    <location>
        <position position="67"/>
    </location>
    <ligand>
        <name>substrate</name>
    </ligand>
</feature>
<dbReference type="AlphaFoldDB" id="A0A1J4QCK3"/>
<dbReference type="PANTHER" id="PTHR43028:SF7">
    <property type="entry name" value="3'(2'),5'-BISPHOSPHATE NUCLEOTIDASE CYSQ"/>
    <property type="match status" value="1"/>
</dbReference>
<feature type="binding site" evidence="1">
    <location>
        <position position="217"/>
    </location>
    <ligand>
        <name>substrate</name>
    </ligand>
</feature>
<dbReference type="HAMAP" id="MF_02095">
    <property type="entry name" value="CysQ"/>
    <property type="match status" value="1"/>
</dbReference>
<accession>A0A1J4QCK3</accession>
<dbReference type="RefSeq" id="WP_071473766.1">
    <property type="nucleotide sequence ID" value="NZ_MDKE01000055.1"/>
</dbReference>
<dbReference type="GO" id="GO:0050427">
    <property type="term" value="P:3'-phosphoadenosine 5'-phosphosulfate metabolic process"/>
    <property type="evidence" value="ECO:0007669"/>
    <property type="project" value="TreeGrafter"/>
</dbReference>
<dbReference type="GO" id="GO:0008441">
    <property type="term" value="F:3'(2'),5'-bisphosphate nucleotidase activity"/>
    <property type="evidence" value="ECO:0007669"/>
    <property type="project" value="UniProtKB-UniRule"/>
</dbReference>
<keyword evidence="1" id="KW-0378">Hydrolase</keyword>
<evidence type="ECO:0000256" key="1">
    <source>
        <dbReference type="HAMAP-Rule" id="MF_02095"/>
    </source>
</evidence>
<feature type="binding site" evidence="2">
    <location>
        <position position="67"/>
    </location>
    <ligand>
        <name>Mg(2+)</name>
        <dbReference type="ChEBI" id="CHEBI:18420"/>
        <label>1</label>
        <note>catalytic</note>
    </ligand>
</feature>
<feature type="binding site" evidence="1">
    <location>
        <position position="87"/>
    </location>
    <ligand>
        <name>Mg(2+)</name>
        <dbReference type="ChEBI" id="CHEBI:18420"/>
        <label>1</label>
    </ligand>
</feature>
<dbReference type="GO" id="GO:0000287">
    <property type="term" value="F:magnesium ion binding"/>
    <property type="evidence" value="ECO:0007669"/>
    <property type="project" value="UniProtKB-UniRule"/>
</dbReference>
<feature type="binding site" evidence="1">
    <location>
        <position position="217"/>
    </location>
    <ligand>
        <name>Mg(2+)</name>
        <dbReference type="ChEBI" id="CHEBI:18420"/>
        <label>2</label>
    </ligand>
</feature>
<dbReference type="SUPFAM" id="SSF56655">
    <property type="entry name" value="Carbohydrate phosphatase"/>
    <property type="match status" value="1"/>
</dbReference>
<dbReference type="Pfam" id="PF00459">
    <property type="entry name" value="Inositol_P"/>
    <property type="match status" value="1"/>
</dbReference>
<dbReference type="Gene3D" id="3.30.540.10">
    <property type="entry name" value="Fructose-1,6-Bisphosphatase, subunit A, domain 1"/>
    <property type="match status" value="1"/>
</dbReference>
<dbReference type="InterPro" id="IPR000760">
    <property type="entry name" value="Inositol_monophosphatase-like"/>
</dbReference>
<evidence type="ECO:0000256" key="2">
    <source>
        <dbReference type="PIRSR" id="PIRSR600760-2"/>
    </source>
</evidence>
<feature type="binding site" evidence="2">
    <location>
        <position position="89"/>
    </location>
    <ligand>
        <name>Mg(2+)</name>
        <dbReference type="ChEBI" id="CHEBI:18420"/>
        <label>1</label>
        <note>catalytic</note>
    </ligand>
</feature>
<dbReference type="EMBL" id="MDKE01000055">
    <property type="protein sequence ID" value="OIN05557.1"/>
    <property type="molecule type" value="Genomic_DNA"/>
</dbReference>
<name>A0A1J4QCK3_9GAMM</name>
<keyword evidence="1" id="KW-1003">Cell membrane</keyword>
<dbReference type="Gene3D" id="3.40.190.80">
    <property type="match status" value="1"/>
</dbReference>
<feature type="binding site" evidence="1 2">
    <location>
        <position position="90"/>
    </location>
    <ligand>
        <name>Mg(2+)</name>
        <dbReference type="ChEBI" id="CHEBI:18420"/>
        <label>2</label>
    </ligand>
</feature>
<evidence type="ECO:0000313" key="4">
    <source>
        <dbReference type="Proteomes" id="UP000243073"/>
    </source>
</evidence>
<feature type="binding site" evidence="1">
    <location>
        <position position="87"/>
    </location>
    <ligand>
        <name>Mg(2+)</name>
        <dbReference type="ChEBI" id="CHEBI:18420"/>
        <label>2</label>
    </ligand>
</feature>
<dbReference type="GO" id="GO:0005886">
    <property type="term" value="C:plasma membrane"/>
    <property type="evidence" value="ECO:0007669"/>
    <property type="project" value="UniProtKB-SubCell"/>
</dbReference>
<feature type="binding site" evidence="2">
    <location>
        <position position="87"/>
    </location>
    <ligand>
        <name>Mg(2+)</name>
        <dbReference type="ChEBI" id="CHEBI:18420"/>
        <label>1</label>
        <note>catalytic</note>
    </ligand>
</feature>
<dbReference type="CDD" id="cd01638">
    <property type="entry name" value="CysQ"/>
    <property type="match status" value="1"/>
</dbReference>
<evidence type="ECO:0000313" key="3">
    <source>
        <dbReference type="EMBL" id="OIN05557.1"/>
    </source>
</evidence>
<keyword evidence="1 2" id="KW-0479">Metal-binding</keyword>
<keyword evidence="1" id="KW-0472">Membrane</keyword>
<dbReference type="PANTHER" id="PTHR43028">
    <property type="entry name" value="3'(2'),5'-BISPHOSPHATE NUCLEOTIDASE 1"/>
    <property type="match status" value="1"/>
</dbReference>
<organism evidence="3 4">
    <name type="scientific">Oceanisphaera psychrotolerans</name>
    <dbReference type="NCBI Taxonomy" id="1414654"/>
    <lineage>
        <taxon>Bacteria</taxon>
        <taxon>Pseudomonadati</taxon>
        <taxon>Pseudomonadota</taxon>
        <taxon>Gammaproteobacteria</taxon>
        <taxon>Aeromonadales</taxon>
        <taxon>Aeromonadaceae</taxon>
        <taxon>Oceanisphaera</taxon>
    </lineage>
</organism>
<keyword evidence="4" id="KW-1185">Reference proteome</keyword>
<comment type="cofactor">
    <cofactor evidence="1 2">
        <name>Mg(2+)</name>
        <dbReference type="ChEBI" id="CHEBI:18420"/>
    </cofactor>
</comment>
<feature type="binding site" evidence="1">
    <location>
        <position position="67"/>
    </location>
    <ligand>
        <name>Mg(2+)</name>
        <dbReference type="ChEBI" id="CHEBI:18420"/>
        <label>1</label>
    </ligand>
</feature>
<dbReference type="GO" id="GO:0000103">
    <property type="term" value="P:sulfate assimilation"/>
    <property type="evidence" value="ECO:0007669"/>
    <property type="project" value="TreeGrafter"/>
</dbReference>
<dbReference type="InterPro" id="IPR006240">
    <property type="entry name" value="CysQ"/>
</dbReference>
<sequence>MEICALLPGVKAAAREAGSLILALYNSGQYQAEHKDDDSPVTSADLAAHVYLDQALRELADIPVLSEEGGTIPLAERRRWPRYWLVDPLDGTQEFIAGSGDFTTMIALIEDGKPVLGVVYGPVNNLLYYAARGHGAFKEANGETRQIAARHYDPTEPPTRLRIVISRRQNVDWVRSRLTSSLDYQLVPLGSSSLKSCLVAEGEADIYMRIGPTGEWDTGATQCIVEEAGGRILDLSLNRLSYNRRDSLINPNFVTLGDAGLPWSTILVPSE</sequence>
<keyword evidence="1 2" id="KW-0460">Magnesium</keyword>
<feature type="binding site" evidence="1">
    <location>
        <begin position="89"/>
        <end position="92"/>
    </location>
    <ligand>
        <name>substrate</name>
    </ligand>
</feature>
<dbReference type="InterPro" id="IPR050725">
    <property type="entry name" value="CysQ/Inositol_MonoPase"/>
</dbReference>
<proteinExistence type="inferred from homology"/>
<feature type="binding site" evidence="2">
    <location>
        <position position="217"/>
    </location>
    <ligand>
        <name>Mg(2+)</name>
        <dbReference type="ChEBI" id="CHEBI:18420"/>
        <label>1</label>
        <note>catalytic</note>
    </ligand>
</feature>
<comment type="similarity">
    <text evidence="1">Belongs to the inositol monophosphatase superfamily. CysQ family.</text>
</comment>
<keyword evidence="1" id="KW-0997">Cell inner membrane</keyword>
<gene>
    <name evidence="1" type="primary">cysQ</name>
    <name evidence="3" type="ORF">BFR47_05035</name>
</gene>
<dbReference type="STRING" id="1414654.BFR47_05035"/>
<dbReference type="OrthoDB" id="9785695at2"/>
<comment type="caution">
    <text evidence="3">The sequence shown here is derived from an EMBL/GenBank/DDBJ whole genome shotgun (WGS) entry which is preliminary data.</text>
</comment>
<comment type="subcellular location">
    <subcellularLocation>
        <location evidence="1">Cell inner membrane</location>
        <topology evidence="1">Peripheral membrane protein</topology>
        <orientation evidence="1">Cytoplasmic side</orientation>
    </subcellularLocation>
</comment>
<dbReference type="PRINTS" id="PR00377">
    <property type="entry name" value="IMPHPHTASES"/>
</dbReference>